<reference evidence="5" key="1">
    <citation type="submission" date="2009-08" db="EMBL/GenBank/DDBJ databases">
        <title>Annotation of Salpingoeca rosetta.</title>
        <authorList>
            <consortium name="The Broad Institute Genome Sequencing Platform"/>
            <person name="Russ C."/>
            <person name="Cuomo C."/>
            <person name="Burger G."/>
            <person name="Gray M.W."/>
            <person name="Holland P.W.H."/>
            <person name="King N."/>
            <person name="Lang F.B.F."/>
            <person name="Roger A.J."/>
            <person name="Ruiz-Trillo I."/>
            <person name="Young S.K."/>
            <person name="Zeng Q."/>
            <person name="Gargeya S."/>
            <person name="Alvarado L."/>
            <person name="Berlin A."/>
            <person name="Chapman S.B."/>
            <person name="Chen Z."/>
            <person name="Freedman E."/>
            <person name="Gellesch M."/>
            <person name="Goldberg J."/>
            <person name="Griggs A."/>
            <person name="Gujja S."/>
            <person name="Heilman E."/>
            <person name="Heiman D."/>
            <person name="Howarth C."/>
            <person name="Mehta T."/>
            <person name="Neiman D."/>
            <person name="Pearson M."/>
            <person name="Roberts A."/>
            <person name="Saif S."/>
            <person name="Shea T."/>
            <person name="Shenoy N."/>
            <person name="Sisk P."/>
            <person name="Stolte C."/>
            <person name="Sykes S."/>
            <person name="White J."/>
            <person name="Yandava C."/>
            <person name="Haas B."/>
            <person name="Nusbaum C."/>
            <person name="Birren B."/>
        </authorList>
    </citation>
    <scope>NUCLEOTIDE SEQUENCE [LARGE SCALE GENOMIC DNA]</scope>
    <source>
        <strain evidence="5">ATCC 50818</strain>
    </source>
</reference>
<organism evidence="6">
    <name type="scientific">Salpingoeca rosetta (strain ATCC 50818 / BSB-021)</name>
    <dbReference type="NCBI Taxonomy" id="946362"/>
    <lineage>
        <taxon>Eukaryota</taxon>
        <taxon>Choanoflagellata</taxon>
        <taxon>Craspedida</taxon>
        <taxon>Salpingoecidae</taxon>
        <taxon>Salpingoeca</taxon>
    </lineage>
</organism>
<dbReference type="InterPro" id="IPR045004">
    <property type="entry name" value="ECH_dom"/>
</dbReference>
<dbReference type="STRING" id="946362.F2UFB9"/>
<evidence type="ECO:0000313" key="5">
    <source>
        <dbReference type="EMBL" id="EGD75319.1"/>
    </source>
</evidence>
<dbReference type="KEGG" id="sre:PTSG_06969"/>
<dbReference type="Gene3D" id="3.90.226.10">
    <property type="entry name" value="2-enoyl-CoA Hydratase, Chain A, domain 1"/>
    <property type="match status" value="1"/>
</dbReference>
<dbReference type="RefSeq" id="XP_004992372.1">
    <property type="nucleotide sequence ID" value="XM_004992315.1"/>
</dbReference>
<dbReference type="PANTHER" id="PTHR43176:SF3">
    <property type="entry name" value="3-HYDROXYISOBUTYRYL-COA HYDROLASE, MITOCHONDRIAL"/>
    <property type="match status" value="1"/>
</dbReference>
<dbReference type="InterPro" id="IPR032259">
    <property type="entry name" value="HIBYL-CoA-H"/>
</dbReference>
<dbReference type="EC" id="3.1.2.4" evidence="2"/>
<dbReference type="SUPFAM" id="SSF52096">
    <property type="entry name" value="ClpP/crotonase"/>
    <property type="match status" value="1"/>
</dbReference>
<protein>
    <recommendedName>
        <fullName evidence="2">3-hydroxyisobutyryl-CoA hydrolase</fullName>
        <ecNumber evidence="2">3.1.2.4</ecNumber>
    </recommendedName>
</protein>
<dbReference type="OrthoDB" id="1737613at2759"/>
<feature type="domain" description="Enoyl-CoA hydratase/isomerase" evidence="4">
    <location>
        <begin position="246"/>
        <end position="354"/>
    </location>
</feature>
<evidence type="ECO:0000313" key="6">
    <source>
        <dbReference type="Proteomes" id="UP000007799"/>
    </source>
</evidence>
<keyword evidence="3" id="KW-0378">Hydrolase</keyword>
<dbReference type="GeneID" id="16072934"/>
<dbReference type="AlphaFoldDB" id="F2UFB9"/>
<name>F2UFB9_SALR5</name>
<dbReference type="CDD" id="cd06558">
    <property type="entry name" value="crotonase-like"/>
    <property type="match status" value="1"/>
</dbReference>
<evidence type="ECO:0000256" key="2">
    <source>
        <dbReference type="ARBA" id="ARBA00011915"/>
    </source>
</evidence>
<keyword evidence="6" id="KW-1185">Reference proteome</keyword>
<evidence type="ECO:0000256" key="1">
    <source>
        <dbReference type="ARBA" id="ARBA00001709"/>
    </source>
</evidence>
<dbReference type="InParanoid" id="F2UFB9"/>
<dbReference type="InterPro" id="IPR029045">
    <property type="entry name" value="ClpP/crotonase-like_dom_sf"/>
</dbReference>
<dbReference type="EMBL" id="GL832971">
    <property type="protein sequence ID" value="EGD75319.1"/>
    <property type="molecule type" value="Genomic_DNA"/>
</dbReference>
<dbReference type="eggNOG" id="KOG1684">
    <property type="taxonomic scope" value="Eukaryota"/>
</dbReference>
<sequence>MTMMALRSARTRTVAATAAALSRTSLAQQATRHLATSADESEDVLVEEQGHLRTLVLNRPKAHNALTYNMVKTICDKAEEWNNDNKVKVVAMRGAGAKAFCAGECLRRFFHAPGELEDDGQLARDFFHQEYQADYALATLAKPYVAFMDGFTMGGGVGVSVHGRFRVATEKTVFAMPETAIGLFPDVGGSYFLPRLSGGLGLYLALTGARLKGQDVLAAGIATHFVTSASIPEVEKALAGWCCDGKIDSIFMQPTLQEVFDALEADSSEWAKKQRETLAEMSPLSMMVTFEQLQRGKTMDLRRCLEMEYNISQHCVHGNDFYQGVRGKLMKGPPPEWKHKSIADVTRDEVEEFFQPTSRTLTL</sequence>
<dbReference type="Pfam" id="PF16113">
    <property type="entry name" value="ECH_2"/>
    <property type="match status" value="2"/>
</dbReference>
<comment type="catalytic activity">
    <reaction evidence="1">
        <text>3-hydroxy-2-methylpropanoyl-CoA + H2O = 3-hydroxy-2-methylpropanoate + CoA + H(+)</text>
        <dbReference type="Rhea" id="RHEA:20888"/>
        <dbReference type="ChEBI" id="CHEBI:11805"/>
        <dbReference type="ChEBI" id="CHEBI:15377"/>
        <dbReference type="ChEBI" id="CHEBI:15378"/>
        <dbReference type="ChEBI" id="CHEBI:57287"/>
        <dbReference type="ChEBI" id="CHEBI:57340"/>
        <dbReference type="EC" id="3.1.2.4"/>
    </reaction>
</comment>
<evidence type="ECO:0000259" key="4">
    <source>
        <dbReference type="Pfam" id="PF16113"/>
    </source>
</evidence>
<feature type="domain" description="Enoyl-CoA hydratase/isomerase" evidence="4">
    <location>
        <begin position="53"/>
        <end position="239"/>
    </location>
</feature>
<accession>F2UFB9</accession>
<dbReference type="PANTHER" id="PTHR43176">
    <property type="entry name" value="3-HYDROXYISOBUTYRYL-COA HYDROLASE-RELATED"/>
    <property type="match status" value="1"/>
</dbReference>
<dbReference type="GO" id="GO:0005739">
    <property type="term" value="C:mitochondrion"/>
    <property type="evidence" value="ECO:0007669"/>
    <property type="project" value="TreeGrafter"/>
</dbReference>
<dbReference type="Proteomes" id="UP000007799">
    <property type="component" value="Unassembled WGS sequence"/>
</dbReference>
<evidence type="ECO:0000256" key="3">
    <source>
        <dbReference type="ARBA" id="ARBA00022801"/>
    </source>
</evidence>
<gene>
    <name evidence="5" type="ORF">PTSG_06969</name>
</gene>
<proteinExistence type="predicted"/>
<dbReference type="GO" id="GO:0003860">
    <property type="term" value="F:3-hydroxyisobutyryl-CoA hydrolase activity"/>
    <property type="evidence" value="ECO:0007669"/>
    <property type="project" value="UniProtKB-EC"/>
</dbReference>
<dbReference type="OMA" id="EVFTMEY"/>
<dbReference type="GO" id="GO:0006574">
    <property type="term" value="P:L-valine catabolic process"/>
    <property type="evidence" value="ECO:0007669"/>
    <property type="project" value="TreeGrafter"/>
</dbReference>
<dbReference type="FunCoup" id="F2UFB9">
    <property type="interactions" value="1256"/>
</dbReference>